<organism evidence="1 2">
    <name type="scientific">Sorangium cellulosum</name>
    <name type="common">Polyangium cellulosum</name>
    <dbReference type="NCBI Taxonomy" id="56"/>
    <lineage>
        <taxon>Bacteria</taxon>
        <taxon>Pseudomonadati</taxon>
        <taxon>Myxococcota</taxon>
        <taxon>Polyangia</taxon>
        <taxon>Polyangiales</taxon>
        <taxon>Polyangiaceae</taxon>
        <taxon>Sorangium</taxon>
    </lineage>
</organism>
<gene>
    <name evidence="1" type="ORF">BE15_01620</name>
</gene>
<evidence type="ECO:0000313" key="2">
    <source>
        <dbReference type="Proteomes" id="UP000075260"/>
    </source>
</evidence>
<sequence length="265" mass="29240">MNNIVRSAALAALGLSGAGCSGPDEHRPLGENDAVRIDIYGLDTPFVQDGVTYRGEVMGYLWKTDNINAFGIRKHDDGEYLADRFVVGNGLEETRLRCILYHDSYPEDDLIATMCSGDLTQAEPGRAIHARFNDFDGWEVVMPERSELTSPEQDSEFRLSSGEDLVLAWEPLGTDDRMSWSLGPVSFDDPGPCVDEVSWSRSGGFTDDTGSFVIPRDSYPTGLPLEGCQASLRFDRGRLGTVDPAIRRGSIFARQYHTIPITLKP</sequence>
<dbReference type="AlphaFoldDB" id="A0A150QNU7"/>
<proteinExistence type="predicted"/>
<comment type="caution">
    <text evidence="1">The sequence shown here is derived from an EMBL/GenBank/DDBJ whole genome shotgun (WGS) entry which is preliminary data.</text>
</comment>
<dbReference type="Proteomes" id="UP000075260">
    <property type="component" value="Unassembled WGS sequence"/>
</dbReference>
<dbReference type="OrthoDB" id="5504567at2"/>
<accession>A0A150QNU7</accession>
<evidence type="ECO:0000313" key="1">
    <source>
        <dbReference type="EMBL" id="KYF69356.1"/>
    </source>
</evidence>
<dbReference type="EMBL" id="JEMA01000476">
    <property type="protein sequence ID" value="KYF69356.1"/>
    <property type="molecule type" value="Genomic_DNA"/>
</dbReference>
<dbReference type="RefSeq" id="WP_061608472.1">
    <property type="nucleotide sequence ID" value="NZ_JEMA01000476.1"/>
</dbReference>
<dbReference type="PROSITE" id="PS51257">
    <property type="entry name" value="PROKAR_LIPOPROTEIN"/>
    <property type="match status" value="1"/>
</dbReference>
<name>A0A150QNU7_SORCE</name>
<protein>
    <submittedName>
        <fullName evidence="1">Uncharacterized protein</fullName>
    </submittedName>
</protein>
<reference evidence="1 2" key="1">
    <citation type="submission" date="2014-02" db="EMBL/GenBank/DDBJ databases">
        <title>The small core and large imbalanced accessory genome model reveals a collaborative survival strategy of Sorangium cellulosum strains in nature.</title>
        <authorList>
            <person name="Han K."/>
            <person name="Peng R."/>
            <person name="Blom J."/>
            <person name="Li Y.-Z."/>
        </authorList>
    </citation>
    <scope>NUCLEOTIDE SEQUENCE [LARGE SCALE GENOMIC DNA]</scope>
    <source>
        <strain evidence="1 2">So0008-312</strain>
    </source>
</reference>